<keyword evidence="10" id="KW-0915">Sodium</keyword>
<evidence type="ECO:0000256" key="1">
    <source>
        <dbReference type="ARBA" id="ARBA00004651"/>
    </source>
</evidence>
<comment type="caution">
    <text evidence="11">The sequence shown here is derived from an EMBL/GenBank/DDBJ whole genome shotgun (WGS) entry which is preliminary data.</text>
</comment>
<proteinExistence type="inferred from homology"/>
<keyword evidence="10" id="KW-0813">Transport</keyword>
<keyword evidence="10" id="KW-0479">Metal-binding</keyword>
<comment type="catalytic activity">
    <reaction evidence="8">
        <text>fluoride(in) = fluoride(out)</text>
        <dbReference type="Rhea" id="RHEA:76159"/>
        <dbReference type="ChEBI" id="CHEBI:17051"/>
    </reaction>
    <physiologicalReaction direction="left-to-right" evidence="8">
        <dbReference type="Rhea" id="RHEA:76160"/>
    </physiologicalReaction>
</comment>
<feature type="binding site" evidence="10">
    <location>
        <position position="236"/>
    </location>
    <ligand>
        <name>Na(+)</name>
        <dbReference type="ChEBI" id="CHEBI:29101"/>
        <note>structural</note>
    </ligand>
</feature>
<feature type="transmembrane region" description="Helical" evidence="10">
    <location>
        <begin position="148"/>
        <end position="169"/>
    </location>
</feature>
<evidence type="ECO:0000313" key="12">
    <source>
        <dbReference type="Proteomes" id="UP001317259"/>
    </source>
</evidence>
<evidence type="ECO:0000256" key="10">
    <source>
        <dbReference type="HAMAP-Rule" id="MF_00454"/>
    </source>
</evidence>
<protein>
    <recommendedName>
        <fullName evidence="10">Fluoride-specific ion channel FluC</fullName>
    </recommendedName>
</protein>
<evidence type="ECO:0000256" key="6">
    <source>
        <dbReference type="ARBA" id="ARBA00023303"/>
    </source>
</evidence>
<feature type="transmembrane region" description="Helical" evidence="10">
    <location>
        <begin position="225"/>
        <end position="247"/>
    </location>
</feature>
<feature type="transmembrane region" description="Helical" evidence="10">
    <location>
        <begin position="43"/>
        <end position="63"/>
    </location>
</feature>
<keyword evidence="4 10" id="KW-1133">Transmembrane helix</keyword>
<comment type="function">
    <text evidence="9 10">Fluoride-specific ion channel. Important for reducing fluoride concentration in the cell, thus reducing its toxicity.</text>
</comment>
<keyword evidence="12" id="KW-1185">Reference proteome</keyword>
<evidence type="ECO:0000256" key="7">
    <source>
        <dbReference type="ARBA" id="ARBA00035120"/>
    </source>
</evidence>
<dbReference type="PANTHER" id="PTHR28259:SF1">
    <property type="entry name" value="FLUORIDE EXPORT PROTEIN 1-RELATED"/>
    <property type="match status" value="1"/>
</dbReference>
<feature type="binding site" evidence="10">
    <location>
        <position position="88"/>
    </location>
    <ligand>
        <name>Na(+)</name>
        <dbReference type="ChEBI" id="CHEBI:29101"/>
        <note>structural</note>
    </ligand>
</feature>
<evidence type="ECO:0000256" key="8">
    <source>
        <dbReference type="ARBA" id="ARBA00035585"/>
    </source>
</evidence>
<organism evidence="11 12">
    <name type="scientific">Actinomadura luzonensis</name>
    <dbReference type="NCBI Taxonomy" id="2805427"/>
    <lineage>
        <taxon>Bacteria</taxon>
        <taxon>Bacillati</taxon>
        <taxon>Actinomycetota</taxon>
        <taxon>Actinomycetes</taxon>
        <taxon>Streptosporangiales</taxon>
        <taxon>Thermomonosporaceae</taxon>
        <taxon>Actinomadura</taxon>
    </lineage>
</organism>
<evidence type="ECO:0000256" key="5">
    <source>
        <dbReference type="ARBA" id="ARBA00023136"/>
    </source>
</evidence>
<feature type="transmembrane region" description="Helical" evidence="10">
    <location>
        <begin position="181"/>
        <end position="205"/>
    </location>
</feature>
<comment type="subcellular location">
    <subcellularLocation>
        <location evidence="1 10">Cell membrane</location>
        <topology evidence="1 10">Multi-pass membrane protein</topology>
    </subcellularLocation>
</comment>
<keyword evidence="3 10" id="KW-0812">Transmembrane</keyword>
<dbReference type="RefSeq" id="WP_247815304.1">
    <property type="nucleotide sequence ID" value="NZ_JAKRKC020000001.1"/>
</dbReference>
<comment type="activity regulation">
    <text evidence="10">Na(+) is not transported, but it plays an essential structural role and its presence is essential for fluoride channel function.</text>
</comment>
<sequence length="282" mass="27747">MSSTPAYLRPRLIALVAAGGAAGTALRQLVGLGLPDGRQWPWALIAVNVTGAFALGLLTQALARRGPETRLRRDVRLGAGTGALGAYTTYSSLAAQLDLLARAGRPWLAAAFAVLSLAGGVAAGRGRAGARPPRAPAAPPAPGSTTGAGVTFWLVVVAGGLGAACRFVLDGAVRRRLPTRLPAATLAVNALGSLVLGAAMGAVAGAAVSSGAGSGAGAAGVPAPAWATVVGMGWCGGFTTFSTHMVETCHLAAHAGRRAAANLALMLAVTCAAASLGYWAAA</sequence>
<dbReference type="PANTHER" id="PTHR28259">
    <property type="entry name" value="FLUORIDE EXPORT PROTEIN 1-RELATED"/>
    <property type="match status" value="1"/>
</dbReference>
<evidence type="ECO:0000256" key="4">
    <source>
        <dbReference type="ARBA" id="ARBA00022989"/>
    </source>
</evidence>
<reference evidence="11 12" key="1">
    <citation type="submission" date="2022-04" db="EMBL/GenBank/DDBJ databases">
        <title>Genome draft of Actinomadura sp. ATCC 31491.</title>
        <authorList>
            <person name="Shi X."/>
            <person name="Du Y."/>
        </authorList>
    </citation>
    <scope>NUCLEOTIDE SEQUENCE [LARGE SCALE GENOMIC DNA]</scope>
    <source>
        <strain evidence="11 12">ATCC 31491</strain>
    </source>
</reference>
<dbReference type="HAMAP" id="MF_00454">
    <property type="entry name" value="FluC"/>
    <property type="match status" value="2"/>
</dbReference>
<keyword evidence="2 10" id="KW-1003">Cell membrane</keyword>
<evidence type="ECO:0000256" key="3">
    <source>
        <dbReference type="ARBA" id="ARBA00022692"/>
    </source>
</evidence>
<evidence type="ECO:0000256" key="9">
    <source>
        <dbReference type="ARBA" id="ARBA00049940"/>
    </source>
</evidence>
<feature type="binding site" evidence="10">
    <location>
        <position position="85"/>
    </location>
    <ligand>
        <name>Na(+)</name>
        <dbReference type="ChEBI" id="CHEBI:29101"/>
        <note>structural</note>
    </ligand>
</feature>
<feature type="transmembrane region" description="Helical" evidence="10">
    <location>
        <begin position="259"/>
        <end position="281"/>
    </location>
</feature>
<dbReference type="EMBL" id="JAKRKC020000001">
    <property type="protein sequence ID" value="MCK2215802.1"/>
    <property type="molecule type" value="Genomic_DNA"/>
</dbReference>
<name>A0ABT0FTY4_9ACTN</name>
<dbReference type="Pfam" id="PF02537">
    <property type="entry name" value="CRCB"/>
    <property type="match status" value="2"/>
</dbReference>
<dbReference type="Proteomes" id="UP001317259">
    <property type="component" value="Unassembled WGS sequence"/>
</dbReference>
<feature type="transmembrane region" description="Helical" evidence="10">
    <location>
        <begin position="107"/>
        <end position="128"/>
    </location>
</feature>
<keyword evidence="6 10" id="KW-0407">Ion channel</keyword>
<dbReference type="InterPro" id="IPR003691">
    <property type="entry name" value="FluC"/>
</dbReference>
<feature type="binding site" evidence="10">
    <location>
        <position position="239"/>
    </location>
    <ligand>
        <name>Na(+)</name>
        <dbReference type="ChEBI" id="CHEBI:29101"/>
        <note>structural</note>
    </ligand>
</feature>
<keyword evidence="5 10" id="KW-0472">Membrane</keyword>
<comment type="similarity">
    <text evidence="7 10">Belongs to the fluoride channel Fluc/FEX (TC 1.A.43) family.</text>
</comment>
<evidence type="ECO:0000313" key="11">
    <source>
        <dbReference type="EMBL" id="MCK2215802.1"/>
    </source>
</evidence>
<accession>A0ABT0FTY4</accession>
<keyword evidence="10" id="KW-0406">Ion transport</keyword>
<evidence type="ECO:0000256" key="2">
    <source>
        <dbReference type="ARBA" id="ARBA00022475"/>
    </source>
</evidence>
<gene>
    <name evidence="10" type="primary">fluC</name>
    <name evidence="10" type="synonym">crcB</name>
    <name evidence="11" type="ORF">MF672_018675</name>
</gene>